<dbReference type="InterPro" id="IPR001433">
    <property type="entry name" value="OxRdtase_FAD/NAD-bd"/>
</dbReference>
<evidence type="ECO:0000256" key="5">
    <source>
        <dbReference type="ARBA" id="ARBA00022827"/>
    </source>
</evidence>
<dbReference type="Gene3D" id="3.10.20.30">
    <property type="match status" value="1"/>
</dbReference>
<dbReference type="SUPFAM" id="SSF63380">
    <property type="entry name" value="Riboflavin synthase domain-like"/>
    <property type="match status" value="1"/>
</dbReference>
<dbReference type="PATRIC" id="fig|1300347.3.peg.1624"/>
<dbReference type="PROSITE" id="PS00197">
    <property type="entry name" value="2FE2S_FER_1"/>
    <property type="match status" value="1"/>
</dbReference>
<dbReference type="EMBL" id="CP015079">
    <property type="protein sequence ID" value="ANH38057.1"/>
    <property type="molecule type" value="Genomic_DNA"/>
</dbReference>
<protein>
    <submittedName>
        <fullName evidence="11">1,2-phenylacetyl-CoA epoxidase, subunit E</fullName>
        <ecNumber evidence="11">1.-.-.-</ecNumber>
    </submittedName>
</protein>
<keyword evidence="12" id="KW-1185">Reference proteome</keyword>
<proteinExistence type="predicted"/>
<dbReference type="CDD" id="cd06214">
    <property type="entry name" value="PA_degradation_oxidoreductase_like"/>
    <property type="match status" value="1"/>
</dbReference>
<evidence type="ECO:0000256" key="6">
    <source>
        <dbReference type="ARBA" id="ARBA00023002"/>
    </source>
</evidence>
<dbReference type="KEGG" id="ndk:I601_1625"/>
<dbReference type="GO" id="GO:0051537">
    <property type="term" value="F:2 iron, 2 sulfur cluster binding"/>
    <property type="evidence" value="ECO:0007669"/>
    <property type="project" value="UniProtKB-KW"/>
</dbReference>
<feature type="domain" description="2Fe-2S ferredoxin-type" evidence="9">
    <location>
        <begin position="274"/>
        <end position="363"/>
    </location>
</feature>
<dbReference type="RefSeq" id="WP_068108050.1">
    <property type="nucleotide sequence ID" value="NZ_CP015079.1"/>
</dbReference>
<reference evidence="11 12" key="1">
    <citation type="submission" date="2016-03" db="EMBL/GenBank/DDBJ databases">
        <title>Complete genome sequence of a soil Actinobacterium, Nocardioides dokdonensis FR1436.</title>
        <authorList>
            <person name="Kwon S.-K."/>
            <person name="Kim K."/>
            <person name="Kim J.F."/>
        </authorList>
    </citation>
    <scope>NUCLEOTIDE SEQUENCE [LARGE SCALE GENOMIC DNA]</scope>
    <source>
        <strain evidence="11 12">FR1436</strain>
    </source>
</reference>
<dbReference type="InterPro" id="IPR017927">
    <property type="entry name" value="FAD-bd_FR_type"/>
</dbReference>
<dbReference type="GO" id="GO:0046872">
    <property type="term" value="F:metal ion binding"/>
    <property type="evidence" value="ECO:0007669"/>
    <property type="project" value="UniProtKB-KW"/>
</dbReference>
<keyword evidence="7" id="KW-0408">Iron</keyword>
<keyword evidence="8" id="KW-0411">Iron-sulfur</keyword>
<keyword evidence="4" id="KW-0479">Metal-binding</keyword>
<evidence type="ECO:0000256" key="4">
    <source>
        <dbReference type="ARBA" id="ARBA00022723"/>
    </source>
</evidence>
<dbReference type="Proteomes" id="UP000077868">
    <property type="component" value="Chromosome"/>
</dbReference>
<evidence type="ECO:0000256" key="8">
    <source>
        <dbReference type="ARBA" id="ARBA00023014"/>
    </source>
</evidence>
<dbReference type="EC" id="1.-.-.-" evidence="11"/>
<dbReference type="CDD" id="cd00207">
    <property type="entry name" value="fer2"/>
    <property type="match status" value="1"/>
</dbReference>
<dbReference type="NCBIfam" id="TIGR02160">
    <property type="entry name" value="PA_CoA_Oxy5"/>
    <property type="match status" value="1"/>
</dbReference>
<evidence type="ECO:0000256" key="1">
    <source>
        <dbReference type="ARBA" id="ARBA00001974"/>
    </source>
</evidence>
<keyword evidence="2" id="KW-0285">Flavoprotein</keyword>
<dbReference type="AlphaFoldDB" id="A0A1A9GIB7"/>
<dbReference type="InterPro" id="IPR011884">
    <property type="entry name" value="PaaE"/>
</dbReference>
<dbReference type="InterPro" id="IPR036010">
    <property type="entry name" value="2Fe-2S_ferredoxin-like_sf"/>
</dbReference>
<dbReference type="SUPFAM" id="SSF54292">
    <property type="entry name" value="2Fe-2S ferredoxin-like"/>
    <property type="match status" value="1"/>
</dbReference>
<dbReference type="PROSITE" id="PS51384">
    <property type="entry name" value="FAD_FR"/>
    <property type="match status" value="1"/>
</dbReference>
<dbReference type="PANTHER" id="PTHR47354:SF8">
    <property type="entry name" value="1,2-PHENYLACETYL-COA EPOXIDASE, SUBUNIT E"/>
    <property type="match status" value="1"/>
</dbReference>
<sequence>MSAPAVERPRSRSFHALRVAAVTPLTDDSAAITFEVPEELRGHLAFDAGQSLTVRRTVDGVEQRRSYSVCAPVGAAPRIGVREIPGGVVSSWLVREVRAGDEVEVQLAPGGFRAVPEVVAAGGRHLCVAAGSGITPVLSIAATLLEHPDAQVTLLYGNRTTGSVMFAEEVADLKNAHASRLQVVHVLSREPRDVELLSGRLDAQRLDRILTDLAPVDDLDHAWLCGPHQMVQDARDVLARHGLGADRVHAELFFVDEPPPDLVRERVVPSGATTEATVVLDGLSSTSTVARDKPLLDSAQETRADLPFACRGGVCGTCRALVRDGEVEMARNYALEDAEVEAGFVLTCQSRPLTDSVTIDFDA</sequence>
<evidence type="ECO:0000313" key="11">
    <source>
        <dbReference type="EMBL" id="ANH38057.1"/>
    </source>
</evidence>
<dbReference type="Gene3D" id="2.40.30.10">
    <property type="entry name" value="Translation factors"/>
    <property type="match status" value="1"/>
</dbReference>
<dbReference type="GO" id="GO:0016491">
    <property type="term" value="F:oxidoreductase activity"/>
    <property type="evidence" value="ECO:0007669"/>
    <property type="project" value="UniProtKB-KW"/>
</dbReference>
<keyword evidence="6 11" id="KW-0560">Oxidoreductase</keyword>
<accession>A0A1A9GIB7</accession>
<gene>
    <name evidence="11" type="primary">paaE_1</name>
    <name evidence="11" type="ORF">I601_1625</name>
</gene>
<evidence type="ECO:0000259" key="10">
    <source>
        <dbReference type="PROSITE" id="PS51384"/>
    </source>
</evidence>
<name>A0A1A9GIB7_9ACTN</name>
<dbReference type="Pfam" id="PF00970">
    <property type="entry name" value="FAD_binding_6"/>
    <property type="match status" value="1"/>
</dbReference>
<dbReference type="PANTHER" id="PTHR47354">
    <property type="entry name" value="NADH OXIDOREDUCTASE HCR"/>
    <property type="match status" value="1"/>
</dbReference>
<dbReference type="SUPFAM" id="SSF52343">
    <property type="entry name" value="Ferredoxin reductase-like, C-terminal NADP-linked domain"/>
    <property type="match status" value="1"/>
</dbReference>
<evidence type="ECO:0000313" key="12">
    <source>
        <dbReference type="Proteomes" id="UP000077868"/>
    </source>
</evidence>
<dbReference type="InterPro" id="IPR012675">
    <property type="entry name" value="Beta-grasp_dom_sf"/>
</dbReference>
<dbReference type="Pfam" id="PF00111">
    <property type="entry name" value="Fer2"/>
    <property type="match status" value="1"/>
</dbReference>
<comment type="cofactor">
    <cofactor evidence="1">
        <name>FAD</name>
        <dbReference type="ChEBI" id="CHEBI:57692"/>
    </cofactor>
</comment>
<dbReference type="PROSITE" id="PS51085">
    <property type="entry name" value="2FE2S_FER_2"/>
    <property type="match status" value="1"/>
</dbReference>
<dbReference type="STRING" id="1300347.I601_1625"/>
<dbReference type="Gene3D" id="3.40.50.80">
    <property type="entry name" value="Nucleotide-binding domain of ferredoxin-NADP reductase (FNR) module"/>
    <property type="match status" value="1"/>
</dbReference>
<organism evidence="11 12">
    <name type="scientific">Nocardioides dokdonensis FR1436</name>
    <dbReference type="NCBI Taxonomy" id="1300347"/>
    <lineage>
        <taxon>Bacteria</taxon>
        <taxon>Bacillati</taxon>
        <taxon>Actinomycetota</taxon>
        <taxon>Actinomycetes</taxon>
        <taxon>Propionibacteriales</taxon>
        <taxon>Nocardioidaceae</taxon>
        <taxon>Nocardioides</taxon>
    </lineage>
</organism>
<dbReference type="InterPro" id="IPR017938">
    <property type="entry name" value="Riboflavin_synthase-like_b-brl"/>
</dbReference>
<evidence type="ECO:0000256" key="3">
    <source>
        <dbReference type="ARBA" id="ARBA00022714"/>
    </source>
</evidence>
<evidence type="ECO:0000256" key="7">
    <source>
        <dbReference type="ARBA" id="ARBA00023004"/>
    </source>
</evidence>
<dbReference type="InterPro" id="IPR039261">
    <property type="entry name" value="FNR_nucleotide-bd"/>
</dbReference>
<keyword evidence="5" id="KW-0274">FAD</keyword>
<evidence type="ECO:0000256" key="2">
    <source>
        <dbReference type="ARBA" id="ARBA00022630"/>
    </source>
</evidence>
<dbReference type="OrthoDB" id="9796486at2"/>
<feature type="domain" description="FAD-binding FR-type" evidence="10">
    <location>
        <begin position="12"/>
        <end position="116"/>
    </location>
</feature>
<dbReference type="GO" id="GO:0050660">
    <property type="term" value="F:flavin adenine dinucleotide binding"/>
    <property type="evidence" value="ECO:0007669"/>
    <property type="project" value="TreeGrafter"/>
</dbReference>
<dbReference type="InterPro" id="IPR001041">
    <property type="entry name" value="2Fe-2S_ferredoxin-type"/>
</dbReference>
<dbReference type="InterPro" id="IPR050415">
    <property type="entry name" value="MRET"/>
</dbReference>
<dbReference type="InterPro" id="IPR006058">
    <property type="entry name" value="2Fe2S_fd_BS"/>
</dbReference>
<dbReference type="Pfam" id="PF00175">
    <property type="entry name" value="NAD_binding_1"/>
    <property type="match status" value="1"/>
</dbReference>
<evidence type="ECO:0000259" key="9">
    <source>
        <dbReference type="PROSITE" id="PS51085"/>
    </source>
</evidence>
<dbReference type="GO" id="GO:0010124">
    <property type="term" value="P:phenylacetate catabolic process"/>
    <property type="evidence" value="ECO:0007669"/>
    <property type="project" value="InterPro"/>
</dbReference>
<dbReference type="PRINTS" id="PR00410">
    <property type="entry name" value="PHEHYDRXLASE"/>
</dbReference>
<dbReference type="InterPro" id="IPR008333">
    <property type="entry name" value="Cbr1-like_FAD-bd_dom"/>
</dbReference>
<keyword evidence="3" id="KW-0001">2Fe-2S</keyword>